<keyword evidence="2" id="KW-0813">Transport</keyword>
<evidence type="ECO:0000256" key="5">
    <source>
        <dbReference type="ARBA" id="ARBA00023136"/>
    </source>
</evidence>
<dbReference type="InterPro" id="IPR050930">
    <property type="entry name" value="MFS_Vesicular_Transporter"/>
</dbReference>
<keyword evidence="9" id="KW-1185">Reference proteome</keyword>
<evidence type="ECO:0000259" key="7">
    <source>
        <dbReference type="PROSITE" id="PS50850"/>
    </source>
</evidence>
<evidence type="ECO:0000313" key="8">
    <source>
        <dbReference type="EMBL" id="MBC5997827.1"/>
    </source>
</evidence>
<dbReference type="PROSITE" id="PS50850">
    <property type="entry name" value="MFS"/>
    <property type="match status" value="1"/>
</dbReference>
<feature type="transmembrane region" description="Helical" evidence="6">
    <location>
        <begin position="9"/>
        <end position="28"/>
    </location>
</feature>
<dbReference type="Pfam" id="PF07690">
    <property type="entry name" value="MFS_1"/>
    <property type="match status" value="1"/>
</dbReference>
<comment type="caution">
    <text evidence="8">The sequence shown here is derived from an EMBL/GenBank/DDBJ whole genome shotgun (WGS) entry which is preliminary data.</text>
</comment>
<dbReference type="CDD" id="cd17355">
    <property type="entry name" value="MFS_YcxA_like"/>
    <property type="match status" value="1"/>
</dbReference>
<keyword evidence="4 6" id="KW-1133">Transmembrane helix</keyword>
<reference evidence="8 9" key="1">
    <citation type="submission" date="2020-08" db="EMBL/GenBank/DDBJ databases">
        <authorList>
            <person name="Liu C."/>
            <person name="Sun Q."/>
        </authorList>
    </citation>
    <scope>NUCLEOTIDE SEQUENCE [LARGE SCALE GENOMIC DNA]</scope>
    <source>
        <strain evidence="8 9">NSJ-18</strain>
    </source>
</reference>
<feature type="domain" description="Major facilitator superfamily (MFS) profile" evidence="7">
    <location>
        <begin position="11"/>
        <end position="408"/>
    </location>
</feature>
<feature type="transmembrane region" description="Helical" evidence="6">
    <location>
        <begin position="106"/>
        <end position="130"/>
    </location>
</feature>
<evidence type="ECO:0000256" key="6">
    <source>
        <dbReference type="SAM" id="Phobius"/>
    </source>
</evidence>
<feature type="transmembrane region" description="Helical" evidence="6">
    <location>
        <begin position="353"/>
        <end position="373"/>
    </location>
</feature>
<keyword evidence="3 6" id="KW-0812">Transmembrane</keyword>
<evidence type="ECO:0000313" key="9">
    <source>
        <dbReference type="Proteomes" id="UP000609849"/>
    </source>
</evidence>
<feature type="transmembrane region" description="Helical" evidence="6">
    <location>
        <begin position="83"/>
        <end position="100"/>
    </location>
</feature>
<dbReference type="NCBIfam" id="NF038246">
    <property type="entry name" value="bile_salt_MFS"/>
    <property type="match status" value="1"/>
</dbReference>
<feature type="transmembrane region" description="Helical" evidence="6">
    <location>
        <begin position="295"/>
        <end position="314"/>
    </location>
</feature>
<protein>
    <submittedName>
        <fullName evidence="8">MFS transporter</fullName>
    </submittedName>
</protein>
<proteinExistence type="predicted"/>
<evidence type="ECO:0000256" key="3">
    <source>
        <dbReference type="ARBA" id="ARBA00022692"/>
    </source>
</evidence>
<evidence type="ECO:0000256" key="2">
    <source>
        <dbReference type="ARBA" id="ARBA00022448"/>
    </source>
</evidence>
<feature type="transmembrane region" description="Helical" evidence="6">
    <location>
        <begin position="320"/>
        <end position="341"/>
    </location>
</feature>
<comment type="subcellular location">
    <subcellularLocation>
        <location evidence="1">Cell membrane</location>
        <topology evidence="1">Multi-pass membrane protein</topology>
    </subcellularLocation>
</comment>
<dbReference type="InterPro" id="IPR036259">
    <property type="entry name" value="MFS_trans_sf"/>
</dbReference>
<feature type="transmembrane region" description="Helical" evidence="6">
    <location>
        <begin position="142"/>
        <end position="165"/>
    </location>
</feature>
<dbReference type="EMBL" id="JACRWE010000007">
    <property type="protein sequence ID" value="MBC5997827.1"/>
    <property type="molecule type" value="Genomic_DNA"/>
</dbReference>
<dbReference type="Gene3D" id="1.20.1250.20">
    <property type="entry name" value="MFS general substrate transporter like domains"/>
    <property type="match status" value="2"/>
</dbReference>
<keyword evidence="5 6" id="KW-0472">Membrane</keyword>
<feature type="transmembrane region" description="Helical" evidence="6">
    <location>
        <begin position="234"/>
        <end position="256"/>
    </location>
</feature>
<feature type="transmembrane region" description="Helical" evidence="6">
    <location>
        <begin position="171"/>
        <end position="193"/>
    </location>
</feature>
<sequence length="424" mass="45291">MTKQNKKFAYGWAIVVTCMLIQAIPYGVMANLQPQFMHYVIADKNLGFTITSFSLIFSLGTIVSAFCSPFIGKLFDKFNLKGLYIAGAILGCGSFAAFSLCQTPWQFYVVAAIMQMGAAILSAIGVPLLINAWFDSASRGKALGMAMAGGSIGNIFLQSLVIYALDNFGYKASYIGFGVFGLVVAIPLILFMIRMPKDSSEIVTSKGNNESVTKISSTWGYTVKEAMSTKYFKFLAIGYFFVGIYVSALSVQYPAYLHQNHAVNVGIIGSLFAICSLAGNLVGGTLFDKLGSTKMLIVAGVIVAISDLALIYAINITPLAYVFAVLKGLSVFAYIMGPALLTGELFGNKEYAGILGLVQLVFGIGFAFGSSAFGVVVDKAGYTVAWYVILAAIILAYLSLIVSSAGMQKLNIVKKQETSEANVA</sequence>
<feature type="transmembrane region" description="Helical" evidence="6">
    <location>
        <begin position="385"/>
        <end position="406"/>
    </location>
</feature>
<accession>A0ABR7JSC8</accession>
<dbReference type="RefSeq" id="WP_153972518.1">
    <property type="nucleotide sequence ID" value="NZ_JACRWE010000007.1"/>
</dbReference>
<dbReference type="SUPFAM" id="SSF103473">
    <property type="entry name" value="MFS general substrate transporter"/>
    <property type="match status" value="1"/>
</dbReference>
<organism evidence="8 9">
    <name type="scientific">Romboutsia faecis</name>
    <dbReference type="NCBI Taxonomy" id="2764597"/>
    <lineage>
        <taxon>Bacteria</taxon>
        <taxon>Bacillati</taxon>
        <taxon>Bacillota</taxon>
        <taxon>Clostridia</taxon>
        <taxon>Peptostreptococcales</taxon>
        <taxon>Peptostreptococcaceae</taxon>
        <taxon>Romboutsia</taxon>
    </lineage>
</organism>
<feature type="transmembrane region" description="Helical" evidence="6">
    <location>
        <begin position="48"/>
        <end position="71"/>
    </location>
</feature>
<dbReference type="PANTHER" id="PTHR23506">
    <property type="entry name" value="GH10249P"/>
    <property type="match status" value="1"/>
</dbReference>
<dbReference type="InterPro" id="IPR011701">
    <property type="entry name" value="MFS"/>
</dbReference>
<evidence type="ECO:0000256" key="1">
    <source>
        <dbReference type="ARBA" id="ARBA00004651"/>
    </source>
</evidence>
<name>A0ABR7JSC8_9FIRM</name>
<dbReference type="PANTHER" id="PTHR23506:SF23">
    <property type="entry name" value="GH10249P"/>
    <property type="match status" value="1"/>
</dbReference>
<gene>
    <name evidence="8" type="ORF">H8923_13770</name>
</gene>
<dbReference type="InterPro" id="IPR020846">
    <property type="entry name" value="MFS_dom"/>
</dbReference>
<dbReference type="Proteomes" id="UP000609849">
    <property type="component" value="Unassembled WGS sequence"/>
</dbReference>
<evidence type="ECO:0000256" key="4">
    <source>
        <dbReference type="ARBA" id="ARBA00022989"/>
    </source>
</evidence>
<feature type="transmembrane region" description="Helical" evidence="6">
    <location>
        <begin position="262"/>
        <end position="283"/>
    </location>
</feature>